<gene>
    <name evidence="1" type="ORF">LCGC14_0488050</name>
</gene>
<name>A0A0F9SQP6_9ZZZZ</name>
<dbReference type="SUPFAM" id="SSF52540">
    <property type="entry name" value="P-loop containing nucleoside triphosphate hydrolases"/>
    <property type="match status" value="1"/>
</dbReference>
<reference evidence="1" key="1">
    <citation type="journal article" date="2015" name="Nature">
        <title>Complex archaea that bridge the gap between prokaryotes and eukaryotes.</title>
        <authorList>
            <person name="Spang A."/>
            <person name="Saw J.H."/>
            <person name="Jorgensen S.L."/>
            <person name="Zaremba-Niedzwiedzka K."/>
            <person name="Martijn J."/>
            <person name="Lind A.E."/>
            <person name="van Eijk R."/>
            <person name="Schleper C."/>
            <person name="Guy L."/>
            <person name="Ettema T.J."/>
        </authorList>
    </citation>
    <scope>NUCLEOTIDE SEQUENCE</scope>
</reference>
<comment type="caution">
    <text evidence="1">The sequence shown here is derived from an EMBL/GenBank/DDBJ whole genome shotgun (WGS) entry which is preliminary data.</text>
</comment>
<dbReference type="AlphaFoldDB" id="A0A0F9SQP6"/>
<dbReference type="EMBL" id="LAZR01000543">
    <property type="protein sequence ID" value="KKN64817.1"/>
    <property type="molecule type" value="Genomic_DNA"/>
</dbReference>
<organism evidence="1">
    <name type="scientific">marine sediment metagenome</name>
    <dbReference type="NCBI Taxonomy" id="412755"/>
    <lineage>
        <taxon>unclassified sequences</taxon>
        <taxon>metagenomes</taxon>
        <taxon>ecological metagenomes</taxon>
    </lineage>
</organism>
<dbReference type="Gene3D" id="3.40.50.300">
    <property type="entry name" value="P-loop containing nucleotide triphosphate hydrolases"/>
    <property type="match status" value="1"/>
</dbReference>
<protein>
    <submittedName>
        <fullName evidence="1">Uncharacterized protein</fullName>
    </submittedName>
</protein>
<proteinExistence type="predicted"/>
<dbReference type="InterPro" id="IPR027417">
    <property type="entry name" value="P-loop_NTPase"/>
</dbReference>
<sequence>MNSYKSLNPIQTHIKKKICILGGTESYKDQFQNRISSTCLSLENKQYIGVNISKIDYFYKPKEKFEFLLWNIDCGRKRAFFRTIFYSGSEALIIFISETKIYQINQYFDEIQSRIPDVLIIFCVILEKLNKKDETNSFFKTKEYGLRDIELNIQKYQISDPTEIFDQISSFFLTRKKTRESEGKCIIDFILLESLLGNQFIKDECYDYFEPETLTVKTDQITNTKLIIDYIQNLDFVMDYESLNWINIQNEKFGRFSIFLKNGNVYYFPIICEICHNKKCPKFKKTPYFICIEAGVSEGWSNIKGFNQKELVILAKIIALKEGNESNLPESIVHEIKNINTCEKRRRKK</sequence>
<accession>A0A0F9SQP6</accession>
<evidence type="ECO:0000313" key="1">
    <source>
        <dbReference type="EMBL" id="KKN64817.1"/>
    </source>
</evidence>